<protein>
    <submittedName>
        <fullName evidence="1">Uncharacterized protein</fullName>
    </submittedName>
</protein>
<dbReference type="GO" id="GO:0042781">
    <property type="term" value="F:3'-tRNA processing endoribonuclease activity"/>
    <property type="evidence" value="ECO:0007669"/>
    <property type="project" value="TreeGrafter"/>
</dbReference>
<dbReference type="PANTHER" id="PTHR46018">
    <property type="entry name" value="ZINC PHOSPHODIESTERASE ELAC PROTEIN 1"/>
    <property type="match status" value="1"/>
</dbReference>
<dbReference type="Gene3D" id="3.60.15.10">
    <property type="entry name" value="Ribonuclease Z/Hydroxyacylglutathione hydrolase-like"/>
    <property type="match status" value="1"/>
</dbReference>
<comment type="caution">
    <text evidence="1">The sequence shown here is derived from an EMBL/GenBank/DDBJ whole genome shotgun (WGS) entry which is preliminary data.</text>
</comment>
<proteinExistence type="predicted"/>
<dbReference type="SUPFAM" id="SSF56281">
    <property type="entry name" value="Metallo-hydrolase/oxidoreductase"/>
    <property type="match status" value="1"/>
</dbReference>
<evidence type="ECO:0000313" key="1">
    <source>
        <dbReference type="EMBL" id="GAH81785.1"/>
    </source>
</evidence>
<gene>
    <name evidence="1" type="ORF">S03H2_57504</name>
</gene>
<accession>X1JJW7</accession>
<sequence>MALKTHGEILLFDCGEGTQRQLMRSSLSFMGITKVFITHFHGDHYLGLAGLLQTMALNGRTKDLEIFGPKGTEQLVTIIERISYYSRTYDLVLHEMKENQRERFEGFSIIAIRLDHSIPAIGYLFEEDDRPGKFDVNAAKVLGIPPGPLYNKLQGGEEIVWNDNVIEPTMVMGPSRPGRKICIAMDTKPILGLPERIRGFDVLIHEAT</sequence>
<organism evidence="1">
    <name type="scientific">marine sediment metagenome</name>
    <dbReference type="NCBI Taxonomy" id="412755"/>
    <lineage>
        <taxon>unclassified sequences</taxon>
        <taxon>metagenomes</taxon>
        <taxon>ecological metagenomes</taxon>
    </lineage>
</organism>
<dbReference type="PANTHER" id="PTHR46018:SF2">
    <property type="entry name" value="ZINC PHOSPHODIESTERASE ELAC PROTEIN 1"/>
    <property type="match status" value="1"/>
</dbReference>
<feature type="non-terminal residue" evidence="1">
    <location>
        <position position="208"/>
    </location>
</feature>
<dbReference type="EMBL" id="BARU01036860">
    <property type="protein sequence ID" value="GAH81785.1"/>
    <property type="molecule type" value="Genomic_DNA"/>
</dbReference>
<dbReference type="Pfam" id="PF23023">
    <property type="entry name" value="Anti-Pycsar_Apyc1"/>
    <property type="match status" value="1"/>
</dbReference>
<dbReference type="AlphaFoldDB" id="X1JJW7"/>
<name>X1JJW7_9ZZZZ</name>
<dbReference type="InterPro" id="IPR036866">
    <property type="entry name" value="RibonucZ/Hydroxyglut_hydro"/>
</dbReference>
<reference evidence="1" key="1">
    <citation type="journal article" date="2014" name="Front. Microbiol.">
        <title>High frequency of phylogenetically diverse reductive dehalogenase-homologous genes in deep subseafloor sedimentary metagenomes.</title>
        <authorList>
            <person name="Kawai M."/>
            <person name="Futagami T."/>
            <person name="Toyoda A."/>
            <person name="Takaki Y."/>
            <person name="Nishi S."/>
            <person name="Hori S."/>
            <person name="Arai W."/>
            <person name="Tsubouchi T."/>
            <person name="Morono Y."/>
            <person name="Uchiyama I."/>
            <person name="Ito T."/>
            <person name="Fujiyama A."/>
            <person name="Inagaki F."/>
            <person name="Takami H."/>
        </authorList>
    </citation>
    <scope>NUCLEOTIDE SEQUENCE</scope>
    <source>
        <strain evidence="1">Expedition CK06-06</strain>
    </source>
</reference>